<accession>A0AAF5CZH8</accession>
<dbReference type="WBParaSite" id="TCONS_00004406.p1">
    <property type="protein sequence ID" value="TCONS_00004406.p1"/>
    <property type="gene ID" value="XLOC_001793"/>
</dbReference>
<sequence>FQIRRINMTAIKKSPLDFAAITSQLGSAERMRYGKRNGFDVTMLPHVYKLTEVGKRSNNDNIDKRSNKYLMEVEEYQKLGKRSDNFLPELAKFNEIGKRSSNNINEDFLLKYYPLAKRYRGNIKEITHFYNLGKRSMLSEIGEYDNVGKRSNDYIPQIVEFDKFGKRDSSYLREIQKFHDLGKRSSYNQVLPIYDNAGKRSYYPFYDSDTYYYDSIGKRLSSIIKNVAEYNQVGKRSNGLVPHLIHYDDFGKRTDDFDNLNYYYQHGKRSPNLNAIIQHLNDVDRLRFGK</sequence>
<keyword evidence="1" id="KW-1185">Reference proteome</keyword>
<dbReference type="Proteomes" id="UP000035681">
    <property type="component" value="Unplaced"/>
</dbReference>
<dbReference type="AlphaFoldDB" id="A0AAF5CZH8"/>
<evidence type="ECO:0000313" key="2">
    <source>
        <dbReference type="WBParaSite" id="TCONS_00004406.p1"/>
    </source>
</evidence>
<organism evidence="1 2">
    <name type="scientific">Strongyloides stercoralis</name>
    <name type="common">Threadworm</name>
    <dbReference type="NCBI Taxonomy" id="6248"/>
    <lineage>
        <taxon>Eukaryota</taxon>
        <taxon>Metazoa</taxon>
        <taxon>Ecdysozoa</taxon>
        <taxon>Nematoda</taxon>
        <taxon>Chromadorea</taxon>
        <taxon>Rhabditida</taxon>
        <taxon>Tylenchina</taxon>
        <taxon>Panagrolaimomorpha</taxon>
        <taxon>Strongyloidoidea</taxon>
        <taxon>Strongyloididae</taxon>
        <taxon>Strongyloides</taxon>
    </lineage>
</organism>
<proteinExistence type="predicted"/>
<reference evidence="2" key="1">
    <citation type="submission" date="2024-02" db="UniProtKB">
        <authorList>
            <consortium name="WormBaseParasite"/>
        </authorList>
    </citation>
    <scope>IDENTIFICATION</scope>
</reference>
<evidence type="ECO:0000313" key="1">
    <source>
        <dbReference type="Proteomes" id="UP000035681"/>
    </source>
</evidence>
<name>A0AAF5CZH8_STRER</name>
<protein>
    <submittedName>
        <fullName evidence="2">Uncharacterized protein</fullName>
    </submittedName>
</protein>